<dbReference type="SUPFAM" id="SSF56784">
    <property type="entry name" value="HAD-like"/>
    <property type="match status" value="1"/>
</dbReference>
<evidence type="ECO:0000313" key="2">
    <source>
        <dbReference type="Proteomes" id="UP001165079"/>
    </source>
</evidence>
<keyword evidence="1" id="KW-0378">Hydrolase</keyword>
<dbReference type="EMBL" id="BSTX01000005">
    <property type="protein sequence ID" value="GLZ81302.1"/>
    <property type="molecule type" value="Genomic_DNA"/>
</dbReference>
<dbReference type="AlphaFoldDB" id="A0A9W6ST13"/>
<evidence type="ECO:0000313" key="1">
    <source>
        <dbReference type="EMBL" id="GLZ81302.1"/>
    </source>
</evidence>
<keyword evidence="2" id="KW-1185">Reference proteome</keyword>
<gene>
    <name evidence="1" type="ORF">Afil01_61090</name>
</gene>
<dbReference type="PANTHER" id="PTHR10000">
    <property type="entry name" value="PHOSPHOSERINE PHOSPHATASE"/>
    <property type="match status" value="1"/>
</dbReference>
<dbReference type="Pfam" id="PF08282">
    <property type="entry name" value="Hydrolase_3"/>
    <property type="match status" value="1"/>
</dbReference>
<dbReference type="InterPro" id="IPR006379">
    <property type="entry name" value="HAD-SF_hydro_IIB"/>
</dbReference>
<sequence length="266" mass="28125">MRTPKLVATDMDGTVLLPDETTSPRTKAALARLNDLGVPLVGITGRGPRLLAMSHAEIPQAAYLVMGQGAQVFHLNGNGPERLLGASLGGTVLADVVSTLEDEVGPLELVVEGLEDSPLVADPVPNDWPWRIQLNPVTRAEALATPALKAFVRSRTAHIDVVYTAAKRLIPPSTCMLTEAGIGYVELCPPGHDKGTGLAFVAERLGVAAEDVLVFGDARNDLPMFAWAGRSVAMGNAHPEVKAAATDHTESNLEDGVARFLEKIFG</sequence>
<dbReference type="PROSITE" id="PS01229">
    <property type="entry name" value="COF_2"/>
    <property type="match status" value="1"/>
</dbReference>
<dbReference type="Gene3D" id="3.30.1240.10">
    <property type="match status" value="1"/>
</dbReference>
<dbReference type="PROSITE" id="PS01228">
    <property type="entry name" value="COF_1"/>
    <property type="match status" value="1"/>
</dbReference>
<reference evidence="1" key="1">
    <citation type="submission" date="2023-03" db="EMBL/GenBank/DDBJ databases">
        <title>Actinorhabdospora filicis NBRC 111898.</title>
        <authorList>
            <person name="Ichikawa N."/>
            <person name="Sato H."/>
            <person name="Tonouchi N."/>
        </authorList>
    </citation>
    <scope>NUCLEOTIDE SEQUENCE</scope>
    <source>
        <strain evidence="1">NBRC 111898</strain>
    </source>
</reference>
<organism evidence="1 2">
    <name type="scientific">Actinorhabdospora filicis</name>
    <dbReference type="NCBI Taxonomy" id="1785913"/>
    <lineage>
        <taxon>Bacteria</taxon>
        <taxon>Bacillati</taxon>
        <taxon>Actinomycetota</taxon>
        <taxon>Actinomycetes</taxon>
        <taxon>Micromonosporales</taxon>
        <taxon>Micromonosporaceae</taxon>
        <taxon>Actinorhabdospora</taxon>
    </lineage>
</organism>
<dbReference type="Proteomes" id="UP001165079">
    <property type="component" value="Unassembled WGS sequence"/>
</dbReference>
<comment type="caution">
    <text evidence="1">The sequence shown here is derived from an EMBL/GenBank/DDBJ whole genome shotgun (WGS) entry which is preliminary data.</text>
</comment>
<dbReference type="PANTHER" id="PTHR10000:SF8">
    <property type="entry name" value="HAD SUPERFAMILY HYDROLASE-LIKE, TYPE 3"/>
    <property type="match status" value="1"/>
</dbReference>
<accession>A0A9W6ST13</accession>
<name>A0A9W6ST13_9ACTN</name>
<dbReference type="Gene3D" id="3.40.50.1000">
    <property type="entry name" value="HAD superfamily/HAD-like"/>
    <property type="match status" value="1"/>
</dbReference>
<dbReference type="InterPro" id="IPR036412">
    <property type="entry name" value="HAD-like_sf"/>
</dbReference>
<dbReference type="GO" id="GO:0000287">
    <property type="term" value="F:magnesium ion binding"/>
    <property type="evidence" value="ECO:0007669"/>
    <property type="project" value="TreeGrafter"/>
</dbReference>
<dbReference type="GO" id="GO:0016791">
    <property type="term" value="F:phosphatase activity"/>
    <property type="evidence" value="ECO:0007669"/>
    <property type="project" value="UniProtKB-ARBA"/>
</dbReference>
<protein>
    <submittedName>
        <fullName evidence="1">Hydrolase</fullName>
    </submittedName>
</protein>
<dbReference type="GO" id="GO:0005829">
    <property type="term" value="C:cytosol"/>
    <property type="evidence" value="ECO:0007669"/>
    <property type="project" value="TreeGrafter"/>
</dbReference>
<dbReference type="NCBIfam" id="TIGR01484">
    <property type="entry name" value="HAD-SF-IIB"/>
    <property type="match status" value="1"/>
</dbReference>
<proteinExistence type="predicted"/>
<dbReference type="InterPro" id="IPR023214">
    <property type="entry name" value="HAD_sf"/>
</dbReference>
<dbReference type="RefSeq" id="WP_285666750.1">
    <property type="nucleotide sequence ID" value="NZ_BSTX01000005.1"/>
</dbReference>